<feature type="domain" description="Response regulatory" evidence="2">
    <location>
        <begin position="5"/>
        <end position="132"/>
    </location>
</feature>
<evidence type="ECO:0000256" key="1">
    <source>
        <dbReference type="PROSITE-ProRule" id="PRU00169"/>
    </source>
</evidence>
<evidence type="ECO:0000313" key="3">
    <source>
        <dbReference type="EMBL" id="AOS96524.1"/>
    </source>
</evidence>
<keyword evidence="4" id="KW-1185">Reference proteome</keyword>
<dbReference type="PROSITE" id="PS50110">
    <property type="entry name" value="RESPONSE_REGULATORY"/>
    <property type="match status" value="1"/>
</dbReference>
<dbReference type="KEGG" id="micc:AUP74_01059"/>
<name>A0A1C9W5U2_9GAMM</name>
<dbReference type="InterPro" id="IPR001789">
    <property type="entry name" value="Sig_transdc_resp-reg_receiver"/>
</dbReference>
<reference evidence="4" key="1">
    <citation type="submission" date="2016-01" db="EMBL/GenBank/DDBJ databases">
        <title>Complete genome sequence of Microbulbifer sp. CCB-MM1, a halophile isolated from Matang Mangrove Forest, Perak.</title>
        <authorList>
            <person name="Moh T.H."/>
            <person name="Dinesh B."/>
            <person name="Lau N.-S."/>
            <person name="Go F."/>
            <person name="Alexander Chong S.-C."/>
        </authorList>
    </citation>
    <scope>NUCLEOTIDE SEQUENCE [LARGE SCALE GENOMIC DNA]</scope>
    <source>
        <strain evidence="4">CCB-MM1</strain>
    </source>
</reference>
<dbReference type="STRING" id="1769779.AUP74_01059"/>
<dbReference type="EMBL" id="CP014143">
    <property type="protein sequence ID" value="AOS96524.1"/>
    <property type="molecule type" value="Genomic_DNA"/>
</dbReference>
<evidence type="ECO:0000259" key="2">
    <source>
        <dbReference type="PROSITE" id="PS50110"/>
    </source>
</evidence>
<dbReference type="Gene3D" id="3.40.50.2300">
    <property type="match status" value="1"/>
</dbReference>
<dbReference type="RefSeq" id="WP_069946650.1">
    <property type="nucleotide sequence ID" value="NZ_CP014143.1"/>
</dbReference>
<dbReference type="GO" id="GO:0000160">
    <property type="term" value="P:phosphorelay signal transduction system"/>
    <property type="evidence" value="ECO:0007669"/>
    <property type="project" value="InterPro"/>
</dbReference>
<dbReference type="InterPro" id="IPR011006">
    <property type="entry name" value="CheY-like_superfamily"/>
</dbReference>
<protein>
    <recommendedName>
        <fullName evidence="2">Response regulatory domain-containing protein</fullName>
    </recommendedName>
</protein>
<gene>
    <name evidence="3" type="ORF">AUP74_01059</name>
</gene>
<dbReference type="OrthoDB" id="8478724at2"/>
<dbReference type="SUPFAM" id="SSF52172">
    <property type="entry name" value="CheY-like"/>
    <property type="match status" value="1"/>
</dbReference>
<dbReference type="Proteomes" id="UP000095672">
    <property type="component" value="Chromosome"/>
</dbReference>
<proteinExistence type="predicted"/>
<evidence type="ECO:0000313" key="4">
    <source>
        <dbReference type="Proteomes" id="UP000095672"/>
    </source>
</evidence>
<organism evidence="3 4">
    <name type="scientific">Microbulbifer aggregans</name>
    <dbReference type="NCBI Taxonomy" id="1769779"/>
    <lineage>
        <taxon>Bacteria</taxon>
        <taxon>Pseudomonadati</taxon>
        <taxon>Pseudomonadota</taxon>
        <taxon>Gammaproteobacteria</taxon>
        <taxon>Cellvibrionales</taxon>
        <taxon>Microbulbiferaceae</taxon>
        <taxon>Microbulbifer</taxon>
    </lineage>
</organism>
<dbReference type="AlphaFoldDB" id="A0A1C9W5U2"/>
<accession>A0A1C9W5U2</accession>
<feature type="modified residue" description="4-aspartylphosphate" evidence="1">
    <location>
        <position position="58"/>
    </location>
</feature>
<keyword evidence="1" id="KW-0597">Phosphoprotein</keyword>
<sequence length="380" mass="44037">MNVWNVLAVDDDPRKLDEIERIFSRGIDDNIFYFTKETSFDEGARLIEKNRFDFVFLDVHEDKNDPDPSIEPAEEDQRGEEILQALQNSRFLPVIFYTGFPDKVRHLCSPLVQVVSKGSSVQEIRAAVQAILDMKLLHLFKYIEEQGRSYMWDSLSSTLDGHWGDIKPREISLLLARHISKSLSKEVIKQLLEMDHKIIDPLEMYLYPPEGDSCNPADVFRSKADSSLWMVLTPACDFEQSKADNVLLARIKSITEHPVYNEWMSAKDALEKIPENERTNEQKQGVKNLKGKVKSLVKNQAGIRYRYLPKAFFLPDCVVDFQELIHLPAEQSEYYEPVCSLDSPFREEMLSAFSKYYGRIGIPDYDSSVILERIEKEYFE</sequence>